<gene>
    <name evidence="2" type="ORF">EUTSA_v10022245mg</name>
</gene>
<dbReference type="EMBL" id="KI517408">
    <property type="protein sequence ID" value="ESQ48059.1"/>
    <property type="molecule type" value="Genomic_DNA"/>
</dbReference>
<dbReference type="KEGG" id="eus:EUTSA_v10022245mg"/>
<name>V4LW68_EUTSA</name>
<evidence type="ECO:0000313" key="2">
    <source>
        <dbReference type="EMBL" id="ESQ48059.1"/>
    </source>
</evidence>
<sequence length="80" mass="9188">RSPAKSLHCDPEESVQRVEERDKWSTIPRETRGKGRANPTLTLVGVLHLRCVELSRLIPHNKQADLRRVVFVFDLLSISE</sequence>
<accession>V4LW68</accession>
<feature type="compositionally biased region" description="Basic and acidic residues" evidence="1">
    <location>
        <begin position="7"/>
        <end position="33"/>
    </location>
</feature>
<keyword evidence="3" id="KW-1185">Reference proteome</keyword>
<feature type="region of interest" description="Disordered" evidence="1">
    <location>
        <begin position="1"/>
        <end position="35"/>
    </location>
</feature>
<evidence type="ECO:0000256" key="1">
    <source>
        <dbReference type="SAM" id="MobiDB-lite"/>
    </source>
</evidence>
<dbReference type="AlphaFoldDB" id="V4LW68"/>
<proteinExistence type="predicted"/>
<dbReference type="Proteomes" id="UP000030689">
    <property type="component" value="Unassembled WGS sequence"/>
</dbReference>
<reference evidence="2 3" key="1">
    <citation type="journal article" date="2013" name="Front. Plant Sci.">
        <title>The Reference Genome of the Halophytic Plant Eutrema salsugineum.</title>
        <authorList>
            <person name="Yang R."/>
            <person name="Jarvis D.E."/>
            <person name="Chen H."/>
            <person name="Beilstein M.A."/>
            <person name="Grimwood J."/>
            <person name="Jenkins J."/>
            <person name="Shu S."/>
            <person name="Prochnik S."/>
            <person name="Xin M."/>
            <person name="Ma C."/>
            <person name="Schmutz J."/>
            <person name="Wing R.A."/>
            <person name="Mitchell-Olds T."/>
            <person name="Schumaker K.S."/>
            <person name="Wang X."/>
        </authorList>
    </citation>
    <scope>NUCLEOTIDE SEQUENCE [LARGE SCALE GENOMIC DNA]</scope>
</reference>
<evidence type="ECO:0000313" key="3">
    <source>
        <dbReference type="Proteomes" id="UP000030689"/>
    </source>
</evidence>
<protein>
    <submittedName>
        <fullName evidence="2">Uncharacterized protein</fullName>
    </submittedName>
</protein>
<feature type="non-terminal residue" evidence="2">
    <location>
        <position position="1"/>
    </location>
</feature>
<dbReference type="Gramene" id="ESQ48059">
    <property type="protein sequence ID" value="ESQ48059"/>
    <property type="gene ID" value="EUTSA_v10022245mg"/>
</dbReference>
<organism evidence="2 3">
    <name type="scientific">Eutrema salsugineum</name>
    <name type="common">Saltwater cress</name>
    <name type="synonym">Sisymbrium salsugineum</name>
    <dbReference type="NCBI Taxonomy" id="72664"/>
    <lineage>
        <taxon>Eukaryota</taxon>
        <taxon>Viridiplantae</taxon>
        <taxon>Streptophyta</taxon>
        <taxon>Embryophyta</taxon>
        <taxon>Tracheophyta</taxon>
        <taxon>Spermatophyta</taxon>
        <taxon>Magnoliopsida</taxon>
        <taxon>eudicotyledons</taxon>
        <taxon>Gunneridae</taxon>
        <taxon>Pentapetalae</taxon>
        <taxon>rosids</taxon>
        <taxon>malvids</taxon>
        <taxon>Brassicales</taxon>
        <taxon>Brassicaceae</taxon>
        <taxon>Eutremeae</taxon>
        <taxon>Eutrema</taxon>
    </lineage>
</organism>